<dbReference type="STRING" id="1232681.ADIS_4423"/>
<proteinExistence type="predicted"/>
<comment type="caution">
    <text evidence="1">The sequence shown here is derived from an EMBL/GenBank/DDBJ whole genome shotgun (WGS) entry which is preliminary data.</text>
</comment>
<gene>
    <name evidence="1" type="ORF">ADIS_4423</name>
</gene>
<evidence type="ECO:0000313" key="2">
    <source>
        <dbReference type="Proteomes" id="UP000013909"/>
    </source>
</evidence>
<dbReference type="AlphaFoldDB" id="R7ZME5"/>
<organism evidence="1 2">
    <name type="scientific">Lunatimonas lonarensis</name>
    <dbReference type="NCBI Taxonomy" id="1232681"/>
    <lineage>
        <taxon>Bacteria</taxon>
        <taxon>Pseudomonadati</taxon>
        <taxon>Bacteroidota</taxon>
        <taxon>Cytophagia</taxon>
        <taxon>Cytophagales</taxon>
        <taxon>Cyclobacteriaceae</taxon>
    </lineage>
</organism>
<dbReference type="EMBL" id="AQHR01000110">
    <property type="protein sequence ID" value="EON75252.1"/>
    <property type="molecule type" value="Genomic_DNA"/>
</dbReference>
<sequence length="45" mass="5374">MLILSYKEPFLSYEWFTPFPIGFQTPINSHNFNSVTKLYEFTLPD</sequence>
<keyword evidence="2" id="KW-1185">Reference proteome</keyword>
<name>R7ZME5_9BACT</name>
<protein>
    <submittedName>
        <fullName evidence="1">Uncharacterized protein</fullName>
    </submittedName>
</protein>
<evidence type="ECO:0000313" key="1">
    <source>
        <dbReference type="EMBL" id="EON75252.1"/>
    </source>
</evidence>
<accession>R7ZME5</accession>
<dbReference type="Proteomes" id="UP000013909">
    <property type="component" value="Unassembled WGS sequence"/>
</dbReference>
<reference evidence="1 2" key="1">
    <citation type="submission" date="2013-02" db="EMBL/GenBank/DDBJ databases">
        <title>A novel strain isolated from Lonar lake, Maharashtra, India.</title>
        <authorList>
            <person name="Singh A."/>
        </authorList>
    </citation>
    <scope>NUCLEOTIDE SEQUENCE [LARGE SCALE GENOMIC DNA]</scope>
    <source>
        <strain evidence="1 2">AK24</strain>
    </source>
</reference>